<sequence length="97" mass="11353">MLNTSERLIWNLRCAHLSLAKHPSKYVGKYRQEYRRLRTRLYLELCPSLHPDLNLDLNLNLNPLLYRAFFAKSSQSLLQRLFATLLDSMLAALASDF</sequence>
<comment type="caution">
    <text evidence="1">The sequence shown here is derived from an EMBL/GenBank/DDBJ whole genome shotgun (WGS) entry which is preliminary data.</text>
</comment>
<organism evidence="1 2">
    <name type="scientific">candidate division WOR-3 bacterium</name>
    <dbReference type="NCBI Taxonomy" id="2052148"/>
    <lineage>
        <taxon>Bacteria</taxon>
        <taxon>Bacteria division WOR-3</taxon>
    </lineage>
</organism>
<evidence type="ECO:0000313" key="1">
    <source>
        <dbReference type="EMBL" id="MBM3330836.1"/>
    </source>
</evidence>
<dbReference type="Proteomes" id="UP000779900">
    <property type="component" value="Unassembled WGS sequence"/>
</dbReference>
<protein>
    <submittedName>
        <fullName evidence="1">Uncharacterized protein</fullName>
    </submittedName>
</protein>
<evidence type="ECO:0000313" key="2">
    <source>
        <dbReference type="Proteomes" id="UP000779900"/>
    </source>
</evidence>
<gene>
    <name evidence="1" type="ORF">FJY68_03160</name>
</gene>
<dbReference type="EMBL" id="VGIR01000012">
    <property type="protein sequence ID" value="MBM3330836.1"/>
    <property type="molecule type" value="Genomic_DNA"/>
</dbReference>
<dbReference type="AlphaFoldDB" id="A0A938BP55"/>
<name>A0A938BP55_UNCW3</name>
<reference evidence="1" key="1">
    <citation type="submission" date="2019-03" db="EMBL/GenBank/DDBJ databases">
        <title>Lake Tanganyika Metagenome-Assembled Genomes (MAGs).</title>
        <authorList>
            <person name="Tran P."/>
        </authorList>
    </citation>
    <scope>NUCLEOTIDE SEQUENCE</scope>
    <source>
        <strain evidence="1">K_DeepCast_150m_m2_040</strain>
    </source>
</reference>
<proteinExistence type="predicted"/>
<accession>A0A938BP55</accession>